<protein>
    <submittedName>
        <fullName evidence="5">Mannose-binding protein /fructose-binding protein /ribose-binding protein</fullName>
    </submittedName>
</protein>
<dbReference type="GO" id="GO:0030246">
    <property type="term" value="F:carbohydrate binding"/>
    <property type="evidence" value="ECO:0007669"/>
    <property type="project" value="UniProtKB-ARBA"/>
</dbReference>
<sequence>MTAHAAGSGTTRMPRSRSRVHRALVAGAVGAAVLLAGCGGQDPDVTVGLITKQEENPYWVTMREVAETVAGDENVRLLTATGSGDADVESQVEALARMTEEGADGILIAPTDSEAVVPAIEEARAAGVTVIAVDTPTEPEDAVDALFATDNEEAGRLAGEYAAAKAQEFGLEPRIALLNLTPGGASGLQREAGFLDGFGIGADDPQVVGAGDTEGDRDLGEQVMGDLLAEHPDINVVYAVNEPAALGAVAALQDADVDLGQVVLVTIDGGCEAIKDAVRPGDIDATVQQYPENMAREGVTALAEHARGGPAPSGFLDTGAVLITGSPAPGVESRDVAFGVRNCWGD</sequence>
<keyword evidence="6" id="KW-1185">Reference proteome</keyword>
<dbReference type="RefSeq" id="WP_228393373.1">
    <property type="nucleotide sequence ID" value="NZ_BAAAIK010000008.1"/>
</dbReference>
<dbReference type="AlphaFoldDB" id="A0A542YLR2"/>
<dbReference type="Proteomes" id="UP000319516">
    <property type="component" value="Unassembled WGS sequence"/>
</dbReference>
<evidence type="ECO:0000313" key="6">
    <source>
        <dbReference type="Proteomes" id="UP000319516"/>
    </source>
</evidence>
<evidence type="ECO:0000313" key="5">
    <source>
        <dbReference type="EMBL" id="TQL49013.1"/>
    </source>
</evidence>
<evidence type="ECO:0000256" key="3">
    <source>
        <dbReference type="ARBA" id="ARBA00022729"/>
    </source>
</evidence>
<gene>
    <name evidence="5" type="ORF">FB467_0077</name>
</gene>
<organism evidence="5 6">
    <name type="scientific">Ornithinicoccus hortensis</name>
    <dbReference type="NCBI Taxonomy" id="82346"/>
    <lineage>
        <taxon>Bacteria</taxon>
        <taxon>Bacillati</taxon>
        <taxon>Actinomycetota</taxon>
        <taxon>Actinomycetes</taxon>
        <taxon>Micrococcales</taxon>
        <taxon>Intrasporangiaceae</taxon>
        <taxon>Ornithinicoccus</taxon>
    </lineage>
</organism>
<dbReference type="EMBL" id="VFOP01000001">
    <property type="protein sequence ID" value="TQL49013.1"/>
    <property type="molecule type" value="Genomic_DNA"/>
</dbReference>
<accession>A0A542YLR2</accession>
<reference evidence="5 6" key="1">
    <citation type="submission" date="2019-06" db="EMBL/GenBank/DDBJ databases">
        <title>Sequencing the genomes of 1000 actinobacteria strains.</title>
        <authorList>
            <person name="Klenk H.-P."/>
        </authorList>
    </citation>
    <scope>NUCLEOTIDE SEQUENCE [LARGE SCALE GENOMIC DNA]</scope>
    <source>
        <strain evidence="5 6">DSM 12335</strain>
    </source>
</reference>
<evidence type="ECO:0000256" key="1">
    <source>
        <dbReference type="ARBA" id="ARBA00004196"/>
    </source>
</evidence>
<comment type="subcellular location">
    <subcellularLocation>
        <location evidence="1">Cell envelope</location>
    </subcellularLocation>
</comment>
<dbReference type="PANTHER" id="PTHR46847:SF1">
    <property type="entry name" value="D-ALLOSE-BINDING PERIPLASMIC PROTEIN-RELATED"/>
    <property type="match status" value="1"/>
</dbReference>
<dbReference type="InterPro" id="IPR025997">
    <property type="entry name" value="SBP_2_dom"/>
</dbReference>
<dbReference type="Pfam" id="PF13407">
    <property type="entry name" value="Peripla_BP_4"/>
    <property type="match status" value="1"/>
</dbReference>
<feature type="domain" description="Periplasmic binding protein" evidence="4">
    <location>
        <begin position="47"/>
        <end position="308"/>
    </location>
</feature>
<dbReference type="InterPro" id="IPR028082">
    <property type="entry name" value="Peripla_BP_I"/>
</dbReference>
<dbReference type="GO" id="GO:0030313">
    <property type="term" value="C:cell envelope"/>
    <property type="evidence" value="ECO:0007669"/>
    <property type="project" value="UniProtKB-SubCell"/>
</dbReference>
<evidence type="ECO:0000259" key="4">
    <source>
        <dbReference type="Pfam" id="PF13407"/>
    </source>
</evidence>
<keyword evidence="3" id="KW-0732">Signal</keyword>
<comment type="caution">
    <text evidence="5">The sequence shown here is derived from an EMBL/GenBank/DDBJ whole genome shotgun (WGS) entry which is preliminary data.</text>
</comment>
<comment type="similarity">
    <text evidence="2">Belongs to the bacterial solute-binding protein 2 family.</text>
</comment>
<name>A0A542YLR2_9MICO</name>
<dbReference type="Gene3D" id="3.40.50.2300">
    <property type="match status" value="2"/>
</dbReference>
<proteinExistence type="inferred from homology"/>
<dbReference type="PANTHER" id="PTHR46847">
    <property type="entry name" value="D-ALLOSE-BINDING PERIPLASMIC PROTEIN-RELATED"/>
    <property type="match status" value="1"/>
</dbReference>
<dbReference type="SUPFAM" id="SSF53822">
    <property type="entry name" value="Periplasmic binding protein-like I"/>
    <property type="match status" value="1"/>
</dbReference>
<evidence type="ECO:0000256" key="2">
    <source>
        <dbReference type="ARBA" id="ARBA00007639"/>
    </source>
</evidence>